<dbReference type="HOGENOM" id="CLU_013730_1_0_0"/>
<feature type="region of interest" description="Disordered" evidence="2">
    <location>
        <begin position="28"/>
        <end position="74"/>
    </location>
</feature>
<gene>
    <name evidence="5" type="ordered locus">Plabr_0401</name>
</gene>
<keyword evidence="1" id="KW-0677">Repeat</keyword>
<dbReference type="AlphaFoldDB" id="F0SRG7"/>
<dbReference type="Gene3D" id="2.40.10.500">
    <property type="match status" value="1"/>
</dbReference>
<dbReference type="CDD" id="cd03012">
    <property type="entry name" value="TlpA_like_DipZ_like"/>
    <property type="match status" value="1"/>
</dbReference>
<evidence type="ECO:0000259" key="4">
    <source>
        <dbReference type="PROSITE" id="PS51352"/>
    </source>
</evidence>
<dbReference type="Pfam" id="PF13905">
    <property type="entry name" value="Thioredoxin_8"/>
    <property type="match status" value="1"/>
</dbReference>
<sequence>MKIQPRWFWRSVCLACLCAAALPTTVSAQPPAESAGTETEKAAEKTDQTDSTPEDDTTSSPFPQRFDAPSLDGGKGWLNTKQPLSWRDLRGKVVVIDFWTYCCINCMHVLPDLEYLENKYEKELVVIGVHSAKFENEQDTSAIRSAIQRYEIKHPVINDADMTVWRKFGARSWPTLVVIDPEGKYIGYLSGEGNRDVLDNVIGKLVDYHREKGTLNEEPIKFDLEADKLENTPLRFPGKVLADAAGKRLFIADSNHNRIIIAGLDGQLQAVIGTGKIGRQDGSYEQASFDHPQGMALVGNTLYVADTENHLLRTIDLESKQVATLAGTGEQARFRAGGGSLAETALNSPWALQELNGTLYIAMAGPHQLWKHQLGSQEISVFAGSGREDIIDGSLAESALAQPSGITTDGESLFFVDSEGSAIRKTGTASDTTVNTLAGPHDLPRGRSLFEFADIDGVGAEARFQHPLGIAYRDGLLYVADSYNHKIRLVETATGKVTSFLGTGEAGDSLEADVQFSEPGGLSISGDTLYVADTNNHRILTINLQDKSVSEFQIPELTSPQAP</sequence>
<dbReference type="InterPro" id="IPR001258">
    <property type="entry name" value="NHL_repeat"/>
</dbReference>
<proteinExistence type="predicted"/>
<feature type="chain" id="PRO_5003258788" evidence="3">
    <location>
        <begin position="29"/>
        <end position="563"/>
    </location>
</feature>
<dbReference type="CDD" id="cd14951">
    <property type="entry name" value="NHL-2_like"/>
    <property type="match status" value="1"/>
</dbReference>
<dbReference type="Gene3D" id="3.40.30.10">
    <property type="entry name" value="Glutaredoxin"/>
    <property type="match status" value="1"/>
</dbReference>
<dbReference type="Gene3D" id="2.120.10.30">
    <property type="entry name" value="TolB, C-terminal domain"/>
    <property type="match status" value="2"/>
</dbReference>
<dbReference type="OrthoDB" id="9799230at2"/>
<reference evidence="6" key="1">
    <citation type="submission" date="2011-02" db="EMBL/GenBank/DDBJ databases">
        <title>The complete genome of Planctomyces brasiliensis DSM 5305.</title>
        <authorList>
            <person name="Lucas S."/>
            <person name="Copeland A."/>
            <person name="Lapidus A."/>
            <person name="Bruce D."/>
            <person name="Goodwin L."/>
            <person name="Pitluck S."/>
            <person name="Kyrpides N."/>
            <person name="Mavromatis K."/>
            <person name="Pagani I."/>
            <person name="Ivanova N."/>
            <person name="Ovchinnikova G."/>
            <person name="Lu M."/>
            <person name="Detter J.C."/>
            <person name="Han C."/>
            <person name="Land M."/>
            <person name="Hauser L."/>
            <person name="Markowitz V."/>
            <person name="Cheng J.-F."/>
            <person name="Hugenholtz P."/>
            <person name="Woyke T."/>
            <person name="Wu D."/>
            <person name="Tindall B."/>
            <person name="Pomrenke H.G."/>
            <person name="Brambilla E."/>
            <person name="Klenk H.-P."/>
            <person name="Eisen J.A."/>
        </authorList>
    </citation>
    <scope>NUCLEOTIDE SEQUENCE [LARGE SCALE GENOMIC DNA]</scope>
    <source>
        <strain evidence="6">ATCC 49424 / DSM 5305 / JCM 21570 / NBRC 103401 / IFAM 1448</strain>
    </source>
</reference>
<dbReference type="KEGG" id="pbs:Plabr_0401"/>
<feature type="domain" description="Thioredoxin" evidence="4">
    <location>
        <begin position="56"/>
        <end position="207"/>
    </location>
</feature>
<dbReference type="InterPro" id="IPR011042">
    <property type="entry name" value="6-blade_b-propeller_TolB-like"/>
</dbReference>
<dbReference type="PROSITE" id="PS51352">
    <property type="entry name" value="THIOREDOXIN_2"/>
    <property type="match status" value="1"/>
</dbReference>
<evidence type="ECO:0000256" key="2">
    <source>
        <dbReference type="SAM" id="MobiDB-lite"/>
    </source>
</evidence>
<dbReference type="SUPFAM" id="SSF101898">
    <property type="entry name" value="NHL repeat"/>
    <property type="match status" value="1"/>
</dbReference>
<feature type="signal peptide" evidence="3">
    <location>
        <begin position="1"/>
        <end position="28"/>
    </location>
</feature>
<evidence type="ECO:0000256" key="3">
    <source>
        <dbReference type="SAM" id="SignalP"/>
    </source>
</evidence>
<dbReference type="Proteomes" id="UP000006860">
    <property type="component" value="Chromosome"/>
</dbReference>
<dbReference type="Pfam" id="PF01436">
    <property type="entry name" value="NHL"/>
    <property type="match status" value="3"/>
</dbReference>
<dbReference type="InterPro" id="IPR013766">
    <property type="entry name" value="Thioredoxin_domain"/>
</dbReference>
<dbReference type="eggNOG" id="COG0526">
    <property type="taxonomic scope" value="Bacteria"/>
</dbReference>
<protein>
    <submittedName>
        <fullName evidence="5">Redoxin domain protein</fullName>
    </submittedName>
</protein>
<evidence type="ECO:0000256" key="1">
    <source>
        <dbReference type="ARBA" id="ARBA00022737"/>
    </source>
</evidence>
<keyword evidence="6" id="KW-1185">Reference proteome</keyword>
<feature type="compositionally biased region" description="Basic and acidic residues" evidence="2">
    <location>
        <begin position="38"/>
        <end position="48"/>
    </location>
</feature>
<dbReference type="InterPro" id="IPR036249">
    <property type="entry name" value="Thioredoxin-like_sf"/>
</dbReference>
<dbReference type="InterPro" id="IPR045302">
    <property type="entry name" value="NHL2_NHL_rpt_dom"/>
</dbReference>
<evidence type="ECO:0000313" key="6">
    <source>
        <dbReference type="Proteomes" id="UP000006860"/>
    </source>
</evidence>
<dbReference type="PANTHER" id="PTHR46388:SF2">
    <property type="entry name" value="NHL REPEAT-CONTAINING PROTEIN 2"/>
    <property type="match status" value="1"/>
</dbReference>
<evidence type="ECO:0000313" key="5">
    <source>
        <dbReference type="EMBL" id="ADY58028.1"/>
    </source>
</evidence>
<dbReference type="PANTHER" id="PTHR46388">
    <property type="entry name" value="NHL REPEAT-CONTAINING PROTEIN 2"/>
    <property type="match status" value="1"/>
</dbReference>
<name>F0SRG7_RUBBR</name>
<dbReference type="STRING" id="756272.Plabr_0401"/>
<dbReference type="EMBL" id="CP002546">
    <property type="protein sequence ID" value="ADY58028.1"/>
    <property type="molecule type" value="Genomic_DNA"/>
</dbReference>
<keyword evidence="3" id="KW-0732">Signal</keyword>
<organism evidence="5 6">
    <name type="scientific">Rubinisphaera brasiliensis (strain ATCC 49424 / DSM 5305 / JCM 21570 / IAM 15109 / NBRC 103401 / IFAM 1448)</name>
    <name type="common">Planctomyces brasiliensis</name>
    <dbReference type="NCBI Taxonomy" id="756272"/>
    <lineage>
        <taxon>Bacteria</taxon>
        <taxon>Pseudomonadati</taxon>
        <taxon>Planctomycetota</taxon>
        <taxon>Planctomycetia</taxon>
        <taxon>Planctomycetales</taxon>
        <taxon>Planctomycetaceae</taxon>
        <taxon>Rubinisphaera</taxon>
    </lineage>
</organism>
<dbReference type="SUPFAM" id="SSF52833">
    <property type="entry name" value="Thioredoxin-like"/>
    <property type="match status" value="1"/>
</dbReference>
<dbReference type="eggNOG" id="COG3391">
    <property type="taxonomic scope" value="Bacteria"/>
</dbReference>
<dbReference type="InterPro" id="IPR012336">
    <property type="entry name" value="Thioredoxin-like_fold"/>
</dbReference>
<dbReference type="RefSeq" id="WP_013626772.1">
    <property type="nucleotide sequence ID" value="NC_015174.1"/>
</dbReference>
<accession>F0SRG7</accession>